<evidence type="ECO:0000256" key="2">
    <source>
        <dbReference type="ARBA" id="ARBA00022630"/>
    </source>
</evidence>
<evidence type="ECO:0000313" key="6">
    <source>
        <dbReference type="EMBL" id="KAJ5086239.1"/>
    </source>
</evidence>
<evidence type="ECO:0000256" key="4">
    <source>
        <dbReference type="ARBA" id="ARBA00023002"/>
    </source>
</evidence>
<keyword evidence="2" id="KW-0285">Flavoprotein</keyword>
<dbReference type="GO" id="GO:0016491">
    <property type="term" value="F:oxidoreductase activity"/>
    <property type="evidence" value="ECO:0007669"/>
    <property type="project" value="UniProtKB-KW"/>
</dbReference>
<dbReference type="PANTHER" id="PTHR43656">
    <property type="entry name" value="BINDING OXIDOREDUCTASE, PUTATIVE (AFU_ORTHOLOGUE AFUA_2G08260)-RELATED"/>
    <property type="match status" value="1"/>
</dbReference>
<dbReference type="GO" id="GO:0010181">
    <property type="term" value="F:FMN binding"/>
    <property type="evidence" value="ECO:0007669"/>
    <property type="project" value="InterPro"/>
</dbReference>
<comment type="similarity">
    <text evidence="1">Belongs to the NADH:flavin oxidoreductase/NADH oxidase family.</text>
</comment>
<dbReference type="OrthoDB" id="1663137at2759"/>
<name>A0A9W9EQW0_9EURO</name>
<feature type="domain" description="NADH:flavin oxidoreductase/NADH oxidase N-terminal" evidence="5">
    <location>
        <begin position="40"/>
        <end position="354"/>
    </location>
</feature>
<reference evidence="6" key="2">
    <citation type="journal article" date="2023" name="IMA Fungus">
        <title>Comparative genomic study of the Penicillium genus elucidates a diverse pangenome and 15 lateral gene transfer events.</title>
        <authorList>
            <person name="Petersen C."/>
            <person name="Sorensen T."/>
            <person name="Nielsen M.R."/>
            <person name="Sondergaard T.E."/>
            <person name="Sorensen J.L."/>
            <person name="Fitzpatrick D.A."/>
            <person name="Frisvad J.C."/>
            <person name="Nielsen K.L."/>
        </authorList>
    </citation>
    <scope>NUCLEOTIDE SEQUENCE</scope>
    <source>
        <strain evidence="6">IBT 34128</strain>
    </source>
</reference>
<proteinExistence type="inferred from homology"/>
<evidence type="ECO:0000313" key="7">
    <source>
        <dbReference type="Proteomes" id="UP001141434"/>
    </source>
</evidence>
<evidence type="ECO:0000256" key="1">
    <source>
        <dbReference type="ARBA" id="ARBA00005979"/>
    </source>
</evidence>
<dbReference type="InterPro" id="IPR001155">
    <property type="entry name" value="OxRdtase_FMN_N"/>
</dbReference>
<dbReference type="RefSeq" id="XP_056508364.1">
    <property type="nucleotide sequence ID" value="XM_056658071.1"/>
</dbReference>
<dbReference type="EMBL" id="JAPMSZ010000010">
    <property type="protein sequence ID" value="KAJ5086239.1"/>
    <property type="molecule type" value="Genomic_DNA"/>
</dbReference>
<keyword evidence="4" id="KW-0560">Oxidoreductase</keyword>
<protein>
    <submittedName>
        <fullName evidence="6">NADH oxidase</fullName>
    </submittedName>
</protein>
<dbReference type="InterPro" id="IPR051799">
    <property type="entry name" value="NADH_flavin_oxidoreductase"/>
</dbReference>
<dbReference type="Proteomes" id="UP001141434">
    <property type="component" value="Unassembled WGS sequence"/>
</dbReference>
<evidence type="ECO:0000259" key="5">
    <source>
        <dbReference type="Pfam" id="PF00724"/>
    </source>
</evidence>
<gene>
    <name evidence="6" type="ORF">NUU61_007546</name>
</gene>
<keyword evidence="3" id="KW-0288">FMN</keyword>
<dbReference type="CDD" id="cd04733">
    <property type="entry name" value="OYE_like_2_FMN"/>
    <property type="match status" value="1"/>
</dbReference>
<accession>A0A9W9EQW0</accession>
<dbReference type="GeneID" id="81397240"/>
<reference evidence="6" key="1">
    <citation type="submission" date="2022-11" db="EMBL/GenBank/DDBJ databases">
        <authorList>
            <person name="Petersen C."/>
        </authorList>
    </citation>
    <scope>NUCLEOTIDE SEQUENCE</scope>
    <source>
        <strain evidence="6">IBT 34128</strain>
    </source>
</reference>
<sequence>MSQRYATQDVDVSPLGQPLHFEFSQRRASNRFLKAALTERMASWSATELPARGIPTPELINLYRRWGEGGYGVILTGNLMIAYDQLEAMGNMIIDLENEFSGGRFEAFQQLANAAKQHGSLVIGQVSHPGRQTEQRFQPNPVSASDIQLITDQAPYAKPRPASMDDIEDITRRFVHAAVYLQKAGFDGIQLHGAHGYLLAQFLSQTTNKRTDQYGGSLENRARLTVEIAQAIRAAIPDPQFILSIKINSVEFQAHGFTPDEAKELCEILDRNGFDFVELSGGTYEEMAFQHRRESTRMRESFFLEFADRITPALKRTRSYVTGGFRTASGMVHALNTVDGVGLGRPICQECRLPKDLLAGTVQSAIEPKLDPQNFILTGAASGAHMHQVGDDQQPSDMSDEAMVGVYMQCLGQWVQKVQEDFAAMTFTGYPRLPKGHPYQVRPGESQPWEISGYQPKTGLWRFALCLALVPSIMYFVW</sequence>
<organism evidence="6 7">
    <name type="scientific">Penicillium alfredii</name>
    <dbReference type="NCBI Taxonomy" id="1506179"/>
    <lineage>
        <taxon>Eukaryota</taxon>
        <taxon>Fungi</taxon>
        <taxon>Dikarya</taxon>
        <taxon>Ascomycota</taxon>
        <taxon>Pezizomycotina</taxon>
        <taxon>Eurotiomycetes</taxon>
        <taxon>Eurotiomycetidae</taxon>
        <taxon>Eurotiales</taxon>
        <taxon>Aspergillaceae</taxon>
        <taxon>Penicillium</taxon>
    </lineage>
</organism>
<dbReference type="SUPFAM" id="SSF51395">
    <property type="entry name" value="FMN-linked oxidoreductases"/>
    <property type="match status" value="1"/>
</dbReference>
<dbReference type="PANTHER" id="PTHR43656:SF5">
    <property type="entry name" value="NADH:FLAVIN OXIDOREDUCTASE_NADH OXIDASE N-TERMINAL DOMAIN-CONTAINING PROTEIN"/>
    <property type="match status" value="1"/>
</dbReference>
<dbReference type="AlphaFoldDB" id="A0A9W9EQW0"/>
<comment type="caution">
    <text evidence="6">The sequence shown here is derived from an EMBL/GenBank/DDBJ whole genome shotgun (WGS) entry which is preliminary data.</text>
</comment>
<evidence type="ECO:0000256" key="3">
    <source>
        <dbReference type="ARBA" id="ARBA00022643"/>
    </source>
</evidence>
<dbReference type="Pfam" id="PF00724">
    <property type="entry name" value="Oxidored_FMN"/>
    <property type="match status" value="1"/>
</dbReference>
<dbReference type="InterPro" id="IPR013785">
    <property type="entry name" value="Aldolase_TIM"/>
</dbReference>
<dbReference type="Gene3D" id="3.20.20.70">
    <property type="entry name" value="Aldolase class I"/>
    <property type="match status" value="1"/>
</dbReference>
<keyword evidence="7" id="KW-1185">Reference proteome</keyword>